<evidence type="ECO:0000313" key="3">
    <source>
        <dbReference type="Proteomes" id="UP000244855"/>
    </source>
</evidence>
<dbReference type="Proteomes" id="UP000244855">
    <property type="component" value="Unassembled WGS sequence"/>
</dbReference>
<proteinExistence type="predicted"/>
<gene>
    <name evidence="2" type="ORF">DM02DRAFT_665212</name>
</gene>
<protein>
    <submittedName>
        <fullName evidence="2">Uncharacterized protein</fullName>
    </submittedName>
</protein>
<evidence type="ECO:0000313" key="2">
    <source>
        <dbReference type="EMBL" id="PVH90347.1"/>
    </source>
</evidence>
<feature type="compositionally biased region" description="Basic residues" evidence="1">
    <location>
        <begin position="59"/>
        <end position="69"/>
    </location>
</feature>
<feature type="compositionally biased region" description="Pro residues" evidence="1">
    <location>
        <begin position="31"/>
        <end position="46"/>
    </location>
</feature>
<dbReference type="EMBL" id="KZ806399">
    <property type="protein sequence ID" value="PVH90347.1"/>
    <property type="molecule type" value="Genomic_DNA"/>
</dbReference>
<organism evidence="2 3">
    <name type="scientific">Periconia macrospinosa</name>
    <dbReference type="NCBI Taxonomy" id="97972"/>
    <lineage>
        <taxon>Eukaryota</taxon>
        <taxon>Fungi</taxon>
        <taxon>Dikarya</taxon>
        <taxon>Ascomycota</taxon>
        <taxon>Pezizomycotina</taxon>
        <taxon>Dothideomycetes</taxon>
        <taxon>Pleosporomycetidae</taxon>
        <taxon>Pleosporales</taxon>
        <taxon>Massarineae</taxon>
        <taxon>Periconiaceae</taxon>
        <taxon>Periconia</taxon>
    </lineage>
</organism>
<evidence type="ECO:0000256" key="1">
    <source>
        <dbReference type="SAM" id="MobiDB-lite"/>
    </source>
</evidence>
<keyword evidence="3" id="KW-1185">Reference proteome</keyword>
<dbReference type="AlphaFoldDB" id="A0A2V1CX70"/>
<accession>A0A2V1CX70</accession>
<feature type="region of interest" description="Disordered" evidence="1">
    <location>
        <begin position="1"/>
        <end position="78"/>
    </location>
</feature>
<name>A0A2V1CX70_9PLEO</name>
<sequence>MNPDASFRACLDPANPPPSKRRRPKLHIQPPRLPSQPIPQLFPAPHWPSSEFTFSPFSRAKHQSPKHRVANNQSNQADLTKYTTLPKQCWPAWTGETVQPENELLTIDPRFLDLCQTSVTSSYTWATSRSVPTLQSRVVVDIVDIDYRLTISTIDYID</sequence>
<reference evidence="2 3" key="1">
    <citation type="journal article" date="2018" name="Sci. Rep.">
        <title>Comparative genomics provides insights into the lifestyle and reveals functional heterogeneity of dark septate endophytic fungi.</title>
        <authorList>
            <person name="Knapp D.G."/>
            <person name="Nemeth J.B."/>
            <person name="Barry K."/>
            <person name="Hainaut M."/>
            <person name="Henrissat B."/>
            <person name="Johnson J."/>
            <person name="Kuo A."/>
            <person name="Lim J.H.P."/>
            <person name="Lipzen A."/>
            <person name="Nolan M."/>
            <person name="Ohm R.A."/>
            <person name="Tamas L."/>
            <person name="Grigoriev I.V."/>
            <person name="Spatafora J.W."/>
            <person name="Nagy L.G."/>
            <person name="Kovacs G.M."/>
        </authorList>
    </citation>
    <scope>NUCLEOTIDE SEQUENCE [LARGE SCALE GENOMIC DNA]</scope>
    <source>
        <strain evidence="2 3">DSE2036</strain>
    </source>
</reference>